<evidence type="ECO:0000256" key="1">
    <source>
        <dbReference type="ARBA" id="ARBA00004123"/>
    </source>
</evidence>
<comment type="subcellular location">
    <subcellularLocation>
        <location evidence="1">Nucleus</location>
    </subcellularLocation>
</comment>
<evidence type="ECO:0000313" key="9">
    <source>
        <dbReference type="Proteomes" id="UP000007431"/>
    </source>
</evidence>
<feature type="compositionally biased region" description="Low complexity" evidence="6">
    <location>
        <begin position="52"/>
        <end position="68"/>
    </location>
</feature>
<keyword evidence="9" id="KW-1185">Reference proteome</keyword>
<sequence>MSALTLEMRARERYTACAMIIEPKLTRARLGTASFQGGVRIHPIVSTVPGESEPIPSSSKYSSTSCQPFTHDRTKSARKRPYPEPEISVAPTISVKELSQRGTLLPPIAELTEACQAFMTSYFQLGFIPKAMFLERLGKEPDSVPTFLLLAILSVSARFTPSLVRRYGNGAKATEVFLKRAESMVPDEMYKPTLERTQAFFILSTAEWGQADNDKSFMHLGIAVRMAGYLRLHREETYRVPPDASEDTIIKSEVARRTFWMVENQANLQAGINHPPAFARPEITALLPCSESDFAFGALPAPGTRAALAGTAPALADPQLATTPDRSLFATLIQTHNLWGQVARRAVQWENDLPASSGRVGASERALPPWDAGSDFARLCEALGRFERELPARHQWSVQNWRGYRAEAMDLAYLSIVLVLRMSNVVVRRVYLPYMAVAVGIVGKQDLPSEQWSLAPASYWHNMARELFSDVRRLYEQLDASFPLCPQGFPPIIVFCIYICGSLASYLCKWPQLSPDLAPQAHTIFHRALDMLNNAKDLWPKARAWQNALAQTSAVFAKPDVTEHGSSRMVCLFIARCCLFIARYRLFVPRYRDRSAADTLVLQYADSPRGAGSVCGPNMLYELATVAIREQTEGTVGSSLAGAASTGGVNGQGLDLPSAPPYLPMEGGVYDTLIQAQAPGLGDFFANSFEAELTAFLHGGGGVGGTGMGWGDGFAGM</sequence>
<dbReference type="KEGG" id="scm:SCHCO_02504023"/>
<dbReference type="VEuPathDB" id="FungiDB:SCHCODRAFT_02504023"/>
<name>D8Q4R5_SCHCM</name>
<keyword evidence="5" id="KW-0539">Nucleus</keyword>
<evidence type="ECO:0000256" key="3">
    <source>
        <dbReference type="ARBA" id="ARBA00023015"/>
    </source>
</evidence>
<evidence type="ECO:0000259" key="7">
    <source>
        <dbReference type="Pfam" id="PF04082"/>
    </source>
</evidence>
<dbReference type="InParanoid" id="D8Q4R5"/>
<feature type="region of interest" description="Disordered" evidence="6">
    <location>
        <begin position="46"/>
        <end position="84"/>
    </location>
</feature>
<dbReference type="CDD" id="cd12148">
    <property type="entry name" value="fungal_TF_MHR"/>
    <property type="match status" value="1"/>
</dbReference>
<dbReference type="GO" id="GO:0003677">
    <property type="term" value="F:DNA binding"/>
    <property type="evidence" value="ECO:0007669"/>
    <property type="project" value="InterPro"/>
</dbReference>
<gene>
    <name evidence="8" type="ORF">SCHCODRAFT_108973</name>
</gene>
<evidence type="ECO:0000256" key="6">
    <source>
        <dbReference type="SAM" id="MobiDB-lite"/>
    </source>
</evidence>
<dbReference type="GO" id="GO:0008270">
    <property type="term" value="F:zinc ion binding"/>
    <property type="evidence" value="ECO:0007669"/>
    <property type="project" value="InterPro"/>
</dbReference>
<dbReference type="AlphaFoldDB" id="D8Q4R5"/>
<dbReference type="EMBL" id="GL377306">
    <property type="protein sequence ID" value="EFI97281.1"/>
    <property type="molecule type" value="Genomic_DNA"/>
</dbReference>
<dbReference type="InterPro" id="IPR050815">
    <property type="entry name" value="TF_fung"/>
</dbReference>
<dbReference type="eggNOG" id="ENOG502SK5F">
    <property type="taxonomic scope" value="Eukaryota"/>
</dbReference>
<dbReference type="Proteomes" id="UP000007431">
    <property type="component" value="Unassembled WGS sequence"/>
</dbReference>
<proteinExistence type="predicted"/>
<dbReference type="PANTHER" id="PTHR47338:SF5">
    <property type="entry name" value="ZN(II)2CYS6 TRANSCRIPTION FACTOR (EUROFUNG)"/>
    <property type="match status" value="1"/>
</dbReference>
<reference evidence="8 9" key="1">
    <citation type="journal article" date="2010" name="Nat. Biotechnol.">
        <title>Genome sequence of the model mushroom Schizophyllum commune.</title>
        <authorList>
            <person name="Ohm R.A."/>
            <person name="de Jong J.F."/>
            <person name="Lugones L.G."/>
            <person name="Aerts A."/>
            <person name="Kothe E."/>
            <person name="Stajich J.E."/>
            <person name="de Vries R.P."/>
            <person name="Record E."/>
            <person name="Levasseur A."/>
            <person name="Baker S.E."/>
            <person name="Bartholomew K.A."/>
            <person name="Coutinho P.M."/>
            <person name="Erdmann S."/>
            <person name="Fowler T.J."/>
            <person name="Gathman A.C."/>
            <person name="Lombard V."/>
            <person name="Henrissat B."/>
            <person name="Knabe N."/>
            <person name="Kuees U."/>
            <person name="Lilly W.W."/>
            <person name="Lindquist E."/>
            <person name="Lucas S."/>
            <person name="Magnuson J.K."/>
            <person name="Piumi F."/>
            <person name="Raudaskoski M."/>
            <person name="Salamov A."/>
            <person name="Schmutz J."/>
            <person name="Schwarze F.W.M.R."/>
            <person name="vanKuyk P.A."/>
            <person name="Horton J.S."/>
            <person name="Grigoriev I.V."/>
            <person name="Woesten H.A.B."/>
        </authorList>
    </citation>
    <scope>NUCLEOTIDE SEQUENCE [LARGE SCALE GENOMIC DNA]</scope>
    <source>
        <strain evidence="9">H4-8 / FGSC 9210</strain>
    </source>
</reference>
<dbReference type="GeneID" id="9596270"/>
<feature type="non-terminal residue" evidence="8">
    <location>
        <position position="717"/>
    </location>
</feature>
<evidence type="ECO:0000256" key="2">
    <source>
        <dbReference type="ARBA" id="ARBA00022723"/>
    </source>
</evidence>
<dbReference type="HOGENOM" id="CLU_385500_0_0_1"/>
<dbReference type="OrthoDB" id="2399539at2759"/>
<dbReference type="OMA" id="YAMIHCL"/>
<dbReference type="PANTHER" id="PTHR47338">
    <property type="entry name" value="ZN(II)2CYS6 TRANSCRIPTION FACTOR (EUROFUNG)-RELATED"/>
    <property type="match status" value="1"/>
</dbReference>
<dbReference type="RefSeq" id="XP_003032184.1">
    <property type="nucleotide sequence ID" value="XM_003032138.1"/>
</dbReference>
<organism evidence="9">
    <name type="scientific">Schizophyllum commune (strain H4-8 / FGSC 9210)</name>
    <name type="common">Split gill fungus</name>
    <dbReference type="NCBI Taxonomy" id="578458"/>
    <lineage>
        <taxon>Eukaryota</taxon>
        <taxon>Fungi</taxon>
        <taxon>Dikarya</taxon>
        <taxon>Basidiomycota</taxon>
        <taxon>Agaricomycotina</taxon>
        <taxon>Agaricomycetes</taxon>
        <taxon>Agaricomycetidae</taxon>
        <taxon>Agaricales</taxon>
        <taxon>Schizophyllaceae</taxon>
        <taxon>Schizophyllum</taxon>
    </lineage>
</organism>
<evidence type="ECO:0000313" key="8">
    <source>
        <dbReference type="EMBL" id="EFI97281.1"/>
    </source>
</evidence>
<dbReference type="InterPro" id="IPR007219">
    <property type="entry name" value="XnlR_reg_dom"/>
</dbReference>
<keyword evidence="4" id="KW-0804">Transcription</keyword>
<keyword evidence="3" id="KW-0805">Transcription regulation</keyword>
<feature type="domain" description="Xylanolytic transcriptional activator regulatory" evidence="7">
    <location>
        <begin position="120"/>
        <end position="267"/>
    </location>
</feature>
<accession>D8Q4R5</accession>
<protein>
    <recommendedName>
        <fullName evidence="7">Xylanolytic transcriptional activator regulatory domain-containing protein</fullName>
    </recommendedName>
</protein>
<dbReference type="GO" id="GO:0006351">
    <property type="term" value="P:DNA-templated transcription"/>
    <property type="evidence" value="ECO:0007669"/>
    <property type="project" value="InterPro"/>
</dbReference>
<evidence type="ECO:0000256" key="4">
    <source>
        <dbReference type="ARBA" id="ARBA00023163"/>
    </source>
</evidence>
<dbReference type="GO" id="GO:0005634">
    <property type="term" value="C:nucleus"/>
    <property type="evidence" value="ECO:0007669"/>
    <property type="project" value="UniProtKB-SubCell"/>
</dbReference>
<dbReference type="Pfam" id="PF04082">
    <property type="entry name" value="Fungal_trans"/>
    <property type="match status" value="1"/>
</dbReference>
<evidence type="ECO:0000256" key="5">
    <source>
        <dbReference type="ARBA" id="ARBA00023242"/>
    </source>
</evidence>
<keyword evidence="2" id="KW-0479">Metal-binding</keyword>
<dbReference type="STRING" id="578458.D8Q4R5"/>
<dbReference type="GO" id="GO:0000981">
    <property type="term" value="F:DNA-binding transcription factor activity, RNA polymerase II-specific"/>
    <property type="evidence" value="ECO:0007669"/>
    <property type="project" value="InterPro"/>
</dbReference>